<reference evidence="2 3" key="1">
    <citation type="submission" date="2019-03" db="EMBL/GenBank/DDBJ databases">
        <title>Genomic analyses of the natural microbiome of Caenorhabditis elegans.</title>
        <authorList>
            <person name="Samuel B."/>
        </authorList>
    </citation>
    <scope>NUCLEOTIDE SEQUENCE [LARGE SCALE GENOMIC DNA]</scope>
    <source>
        <strain evidence="2 3">JUb65</strain>
    </source>
</reference>
<accession>A0A4V3BKF1</accession>
<comment type="caution">
    <text evidence="2">The sequence shown here is derived from an EMBL/GenBank/DDBJ whole genome shotgun (WGS) entry which is preliminary data.</text>
</comment>
<name>A0A4V3BKF1_9MICO</name>
<organism evidence="2 3">
    <name type="scientific">Curtobacterium flaccumfaciens</name>
    <dbReference type="NCBI Taxonomy" id="2035"/>
    <lineage>
        <taxon>Bacteria</taxon>
        <taxon>Bacillati</taxon>
        <taxon>Actinomycetota</taxon>
        <taxon>Actinomycetes</taxon>
        <taxon>Micrococcales</taxon>
        <taxon>Microbacteriaceae</taxon>
        <taxon>Curtobacterium</taxon>
    </lineage>
</organism>
<protein>
    <recommendedName>
        <fullName evidence="1">DUF6891 domain-containing protein</fullName>
    </recommendedName>
</protein>
<dbReference type="Pfam" id="PF21831">
    <property type="entry name" value="DUF6891"/>
    <property type="match status" value="1"/>
</dbReference>
<proteinExistence type="predicted"/>
<evidence type="ECO:0000313" key="3">
    <source>
        <dbReference type="Proteomes" id="UP000295764"/>
    </source>
</evidence>
<dbReference type="InterPro" id="IPR054186">
    <property type="entry name" value="DUF6891"/>
</dbReference>
<dbReference type="EMBL" id="SNVW01000011">
    <property type="protein sequence ID" value="TDN42632.1"/>
    <property type="molecule type" value="Genomic_DNA"/>
</dbReference>
<dbReference type="AlphaFoldDB" id="A0A4V3BKF1"/>
<dbReference type="Proteomes" id="UP000295764">
    <property type="component" value="Unassembled WGS sequence"/>
</dbReference>
<evidence type="ECO:0000313" key="2">
    <source>
        <dbReference type="EMBL" id="TDN42632.1"/>
    </source>
</evidence>
<gene>
    <name evidence="2" type="ORF">EDF64_111109</name>
</gene>
<sequence length="230" mass="25489">MPDEDLDRVEPDGEQLDEVIDPLLLPGFTTEQDLVDVVTEWFADDSDDLPAFRRRVEDHVHARWRARLDEQRTWPTVTSQYELLRDAFTALHDEHGFAVGSAAGVDQSDGFRIVRDGRTPDPESPDGFREWAYVFFHEQDAEGLTAPGAVLRLAFGAFRPSPDLGPDAVARAALSERGRTALAERSRAVAGDTVVSVLVEHGLAAVWTGDGSARIRVSIDRWRKPLSGTD</sequence>
<feature type="domain" description="DUF6891" evidence="1">
    <location>
        <begin position="14"/>
        <end position="224"/>
    </location>
</feature>
<evidence type="ECO:0000259" key="1">
    <source>
        <dbReference type="Pfam" id="PF21831"/>
    </source>
</evidence>